<proteinExistence type="predicted"/>
<sequence length="463" mass="50566">MYTRDGAKDLTMLAVRGTLEHWAVRRSQTSASQQLETCSASCGGLVVLELAADARLHKHTHGKRRLLIIEDNIFTRCRTRFSPESSLAVAAQLEVSEPQHVSHIEHNHNRQRDVCGEKVGGIKVEKHTVTVGDGDDNKEARAEVGPSFLQWRSEHDLVVEAVVRNGLSEVEVGERHENPRDEAGNRADVGEPGEHFGGRVGAVEEREQGDGSCESDRVDWHAVSGAAGEDSRHLSVAGQRVQASGSGEKLRVTARVRRREDGSVDDVVEHLDSGVLDADHVRRAGGTAGSRVDGVHEPWVVRANDNADHNHTDDVEEGESVDEPLAGLWQVRPWGLGLGGTRGDQLRAENESKRALDDSCPAREELAGVAGSKVLNKGAWVFPVVETEHAVRGRRSAEENDDSHDNQADDGDDLDGRDPELDLAEELHRTEVEHHARDPEDRDEDGHVGVGPVLDHKSCGGHF</sequence>
<organism evidence="2 3">
    <name type="scientific">Ogataea haglerorum</name>
    <dbReference type="NCBI Taxonomy" id="1937702"/>
    <lineage>
        <taxon>Eukaryota</taxon>
        <taxon>Fungi</taxon>
        <taxon>Dikarya</taxon>
        <taxon>Ascomycota</taxon>
        <taxon>Saccharomycotina</taxon>
        <taxon>Pichiomycetes</taxon>
        <taxon>Pichiales</taxon>
        <taxon>Pichiaceae</taxon>
        <taxon>Ogataea</taxon>
    </lineage>
</organism>
<dbReference type="Proteomes" id="UP000738402">
    <property type="component" value="Unassembled WGS sequence"/>
</dbReference>
<feature type="region of interest" description="Disordered" evidence="1">
    <location>
        <begin position="173"/>
        <end position="197"/>
    </location>
</feature>
<evidence type="ECO:0000313" key="2">
    <source>
        <dbReference type="EMBL" id="KAG7724595.1"/>
    </source>
</evidence>
<feature type="region of interest" description="Disordered" evidence="1">
    <location>
        <begin position="390"/>
        <end position="463"/>
    </location>
</feature>
<evidence type="ECO:0000313" key="3">
    <source>
        <dbReference type="Proteomes" id="UP000738402"/>
    </source>
</evidence>
<accession>A0AAN6D1P5</accession>
<feature type="compositionally biased region" description="Basic and acidic residues" evidence="1">
    <location>
        <begin position="454"/>
        <end position="463"/>
    </location>
</feature>
<protein>
    <submittedName>
        <fullName evidence="2">Uncharacterized protein</fullName>
    </submittedName>
</protein>
<feature type="compositionally biased region" description="Basic and acidic residues" evidence="1">
    <location>
        <begin position="414"/>
        <end position="447"/>
    </location>
</feature>
<reference evidence="2" key="1">
    <citation type="journal article" date="2021" name="G3 (Bethesda)">
        <title>Genomic diversity, chromosomal rearrangements, and interspecies hybridization in the ogataea polymorpha species complex.</title>
        <authorList>
            <person name="Hanson S.J."/>
            <person name="Cinneide E.O."/>
            <person name="Salzberg L.I."/>
            <person name="Wolfe K.H."/>
            <person name="McGowan J."/>
            <person name="Fitzpatrick D.A."/>
            <person name="Matlin K."/>
        </authorList>
    </citation>
    <scope>NUCLEOTIDE SEQUENCE</scope>
    <source>
        <strain evidence="2">83-405-1</strain>
    </source>
</reference>
<evidence type="ECO:0000256" key="1">
    <source>
        <dbReference type="SAM" id="MobiDB-lite"/>
    </source>
</evidence>
<name>A0AAN6D1P5_9ASCO</name>
<feature type="compositionally biased region" description="Basic and acidic residues" evidence="1">
    <location>
        <begin position="390"/>
        <end position="407"/>
    </location>
</feature>
<dbReference type="EMBL" id="JAHLUH010000016">
    <property type="protein sequence ID" value="KAG7724595.1"/>
    <property type="molecule type" value="Genomic_DNA"/>
</dbReference>
<comment type="caution">
    <text evidence="2">The sequence shown here is derived from an EMBL/GenBank/DDBJ whole genome shotgun (WGS) entry which is preliminary data.</text>
</comment>
<gene>
    <name evidence="2" type="ORF">KL933_004789</name>
</gene>
<dbReference type="AlphaFoldDB" id="A0AAN6D1P5"/>